<keyword evidence="2" id="KW-1185">Reference proteome</keyword>
<comment type="caution">
    <text evidence="1">The sequence shown here is derived from an EMBL/GenBank/DDBJ whole genome shotgun (WGS) entry which is preliminary data.</text>
</comment>
<gene>
    <name evidence="1" type="ORF">FB550_10988</name>
</gene>
<dbReference type="RefSeq" id="WP_144566483.1">
    <property type="nucleotide sequence ID" value="NZ_VIVN01000009.1"/>
</dbReference>
<reference evidence="1 2" key="1">
    <citation type="submission" date="2019-06" db="EMBL/GenBank/DDBJ databases">
        <title>Sorghum-associated microbial communities from plants grown in Nebraska, USA.</title>
        <authorList>
            <person name="Schachtman D."/>
        </authorList>
    </citation>
    <scope>NUCLEOTIDE SEQUENCE [LARGE SCALE GENOMIC DNA]</scope>
    <source>
        <strain evidence="1 2">2482</strain>
    </source>
</reference>
<accession>A0A561D5I3</accession>
<name>A0A561D5I3_9BACI</name>
<evidence type="ECO:0000313" key="2">
    <source>
        <dbReference type="Proteomes" id="UP000319671"/>
    </source>
</evidence>
<dbReference type="AlphaFoldDB" id="A0A561D5I3"/>
<sequence length="70" mass="8364">MMSRKEYLDAIRYVTDEERYKQLIRLISSRLDRDLTRKEIRFIHWLAGLDETCEVFVKLLGDIGKDKCAV</sequence>
<proteinExistence type="predicted"/>
<dbReference type="Proteomes" id="UP000319671">
    <property type="component" value="Unassembled WGS sequence"/>
</dbReference>
<dbReference type="EMBL" id="VIVN01000009">
    <property type="protein sequence ID" value="TWD98582.1"/>
    <property type="molecule type" value="Genomic_DNA"/>
</dbReference>
<protein>
    <submittedName>
        <fullName evidence="1">Uncharacterized protein</fullName>
    </submittedName>
</protein>
<organism evidence="1 2">
    <name type="scientific">Neobacillus bataviensis</name>
    <dbReference type="NCBI Taxonomy" id="220685"/>
    <lineage>
        <taxon>Bacteria</taxon>
        <taxon>Bacillati</taxon>
        <taxon>Bacillota</taxon>
        <taxon>Bacilli</taxon>
        <taxon>Bacillales</taxon>
        <taxon>Bacillaceae</taxon>
        <taxon>Neobacillus</taxon>
    </lineage>
</organism>
<evidence type="ECO:0000313" key="1">
    <source>
        <dbReference type="EMBL" id="TWD98582.1"/>
    </source>
</evidence>